<accession>A0ACB5SF86</accession>
<gene>
    <name evidence="1" type="primary">g11578</name>
    <name evidence="1" type="ORF">NpPPO83_00011578</name>
</gene>
<sequence length="487" mass="50927">MTQPSLTTTFDTSLIDLSTLPEAQRQRQQQQQQQQQQQFPSGSFSSTDADTDNASDFAADAPSQATDAFIPSSAALARTPGPSSSDEDDESSSSDDDDANESTAAAPPKAPPPQPNEARRRTNPPTHPSPSSSTAATAPPPPSQPPRPTPPSTKHPHPSSPSPSPSPSPSSPSPPTSPPPSKRRKMGPPPPQPANPPTPVRHLDTTAAYDAWAPVYDADGNALQAVDDVELEALLSAFLGAVAGEVAGGAGGPLRLLDLGCGTGRNTGAVVGWGVEWTKGEGKGRVEVVGVDGSGGMVGRARGKLIPLVEDSESTSLTLLVHDPFAAGRSVPPPLRTPFHGVLSTLVLEHLPLKTFFGTVEELLVPGGYALITNMHPEMGAKSQAGFVSTDEQGRAVKIRGKSWVHGVEETVEAARSCGLVVVDVLGGGGEGVDGVRERAIDEALIKEGRVGERGWKWVGVKVWFGFVLRKNGDAAERKDEDERASE</sequence>
<dbReference type="Proteomes" id="UP001165186">
    <property type="component" value="Unassembled WGS sequence"/>
</dbReference>
<evidence type="ECO:0000313" key="1">
    <source>
        <dbReference type="EMBL" id="GME37944.1"/>
    </source>
</evidence>
<proteinExistence type="predicted"/>
<dbReference type="EMBL" id="BSXG01000081">
    <property type="protein sequence ID" value="GME37944.1"/>
    <property type="molecule type" value="Genomic_DNA"/>
</dbReference>
<evidence type="ECO:0000313" key="2">
    <source>
        <dbReference type="Proteomes" id="UP001165186"/>
    </source>
</evidence>
<name>A0ACB5SF86_9PEZI</name>
<reference evidence="1" key="1">
    <citation type="submission" date="2024-09" db="EMBL/GenBank/DDBJ databases">
        <title>Draft Genome Sequences of Neofusicoccum parvum.</title>
        <authorList>
            <person name="Ashida A."/>
            <person name="Camagna M."/>
            <person name="Tanaka A."/>
            <person name="Takemoto D."/>
        </authorList>
    </citation>
    <scope>NUCLEOTIDE SEQUENCE</scope>
    <source>
        <strain evidence="1">PPO83</strain>
    </source>
</reference>
<keyword evidence="1" id="KW-0808">Transferase</keyword>
<comment type="caution">
    <text evidence="1">The sequence shown here is derived from an EMBL/GenBank/DDBJ whole genome shotgun (WGS) entry which is preliminary data.</text>
</comment>
<keyword evidence="2" id="KW-1185">Reference proteome</keyword>
<protein>
    <submittedName>
        <fullName evidence="1">Methyltransferase type 12</fullName>
    </submittedName>
</protein>
<organism evidence="1 2">
    <name type="scientific">Neofusicoccum parvum</name>
    <dbReference type="NCBI Taxonomy" id="310453"/>
    <lineage>
        <taxon>Eukaryota</taxon>
        <taxon>Fungi</taxon>
        <taxon>Dikarya</taxon>
        <taxon>Ascomycota</taxon>
        <taxon>Pezizomycotina</taxon>
        <taxon>Dothideomycetes</taxon>
        <taxon>Dothideomycetes incertae sedis</taxon>
        <taxon>Botryosphaeriales</taxon>
        <taxon>Botryosphaeriaceae</taxon>
        <taxon>Neofusicoccum</taxon>
    </lineage>
</organism>
<keyword evidence="1" id="KW-0489">Methyltransferase</keyword>